<dbReference type="EMBL" id="JACHGW010000002">
    <property type="protein sequence ID" value="MBB6050288.1"/>
    <property type="molecule type" value="Genomic_DNA"/>
</dbReference>
<reference evidence="2 3" key="1">
    <citation type="submission" date="2020-08" db="EMBL/GenBank/DDBJ databases">
        <title>Genomic Encyclopedia of Type Strains, Phase IV (KMG-IV): sequencing the most valuable type-strain genomes for metagenomic binning, comparative biology and taxonomic classification.</title>
        <authorList>
            <person name="Goeker M."/>
        </authorList>
    </citation>
    <scope>NUCLEOTIDE SEQUENCE [LARGE SCALE GENOMIC DNA]</scope>
    <source>
        <strain evidence="2 3">DSM 23562</strain>
    </source>
</reference>
<dbReference type="InterPro" id="IPR002711">
    <property type="entry name" value="HNH"/>
</dbReference>
<dbReference type="InterPro" id="IPR052892">
    <property type="entry name" value="NA-targeting_endonuclease"/>
</dbReference>
<evidence type="ECO:0000259" key="1">
    <source>
        <dbReference type="SMART" id="SM00507"/>
    </source>
</evidence>
<dbReference type="PANTHER" id="PTHR33877:SF1">
    <property type="entry name" value="TYPE IV METHYL-DIRECTED RESTRICTION ENZYME ECOKMCRA"/>
    <property type="match status" value="1"/>
</dbReference>
<accession>A0A7W9SQE7</accession>
<dbReference type="GO" id="GO:0003676">
    <property type="term" value="F:nucleic acid binding"/>
    <property type="evidence" value="ECO:0007669"/>
    <property type="project" value="InterPro"/>
</dbReference>
<evidence type="ECO:0000313" key="3">
    <source>
        <dbReference type="Proteomes" id="UP000520814"/>
    </source>
</evidence>
<comment type="caution">
    <text evidence="2">The sequence shown here is derived from an EMBL/GenBank/DDBJ whole genome shotgun (WGS) entry which is preliminary data.</text>
</comment>
<sequence length="141" mass="16147">MTERLRQAVRERAHGHCEYCLAPDDHSSASFTIDHLQPRSAHGSDDLANLAWCCWNCNSHKAAALTALDPQTNQNVPLFHPRRDTWSEHFRWDEEQVHIEGITPIGRATVERLQMNEPAIVNLRRLLMLIDRHPPLLGSSQ</sequence>
<dbReference type="RefSeq" id="WP_184194961.1">
    <property type="nucleotide sequence ID" value="NZ_JACHGW010000002.1"/>
</dbReference>
<dbReference type="PANTHER" id="PTHR33877">
    <property type="entry name" value="SLL1193 PROTEIN"/>
    <property type="match status" value="1"/>
</dbReference>
<organism evidence="2 3">
    <name type="scientific">Armatimonas rosea</name>
    <dbReference type="NCBI Taxonomy" id="685828"/>
    <lineage>
        <taxon>Bacteria</taxon>
        <taxon>Bacillati</taxon>
        <taxon>Armatimonadota</taxon>
        <taxon>Armatimonadia</taxon>
        <taxon>Armatimonadales</taxon>
        <taxon>Armatimonadaceae</taxon>
        <taxon>Armatimonas</taxon>
    </lineage>
</organism>
<dbReference type="InterPro" id="IPR003615">
    <property type="entry name" value="HNH_nuc"/>
</dbReference>
<dbReference type="Pfam" id="PF01844">
    <property type="entry name" value="HNH"/>
    <property type="match status" value="1"/>
</dbReference>
<evidence type="ECO:0000313" key="2">
    <source>
        <dbReference type="EMBL" id="MBB6050288.1"/>
    </source>
</evidence>
<gene>
    <name evidence="2" type="ORF">HNQ39_002079</name>
</gene>
<dbReference type="Gene3D" id="1.10.30.50">
    <property type="match status" value="1"/>
</dbReference>
<dbReference type="AlphaFoldDB" id="A0A7W9SQE7"/>
<keyword evidence="3" id="KW-1185">Reference proteome</keyword>
<feature type="domain" description="HNH nuclease" evidence="1">
    <location>
        <begin position="4"/>
        <end position="59"/>
    </location>
</feature>
<dbReference type="GO" id="GO:0008270">
    <property type="term" value="F:zinc ion binding"/>
    <property type="evidence" value="ECO:0007669"/>
    <property type="project" value="InterPro"/>
</dbReference>
<dbReference type="SMART" id="SM00507">
    <property type="entry name" value="HNHc"/>
    <property type="match status" value="1"/>
</dbReference>
<name>A0A7W9SQE7_ARMRO</name>
<dbReference type="CDD" id="cd00085">
    <property type="entry name" value="HNHc"/>
    <property type="match status" value="1"/>
</dbReference>
<dbReference type="GO" id="GO:0004519">
    <property type="term" value="F:endonuclease activity"/>
    <property type="evidence" value="ECO:0007669"/>
    <property type="project" value="InterPro"/>
</dbReference>
<protein>
    <recommendedName>
        <fullName evidence="1">HNH nuclease domain-containing protein</fullName>
    </recommendedName>
</protein>
<dbReference type="Proteomes" id="UP000520814">
    <property type="component" value="Unassembled WGS sequence"/>
</dbReference>
<proteinExistence type="predicted"/>